<accession>A0A2G8SRJ0</accession>
<dbReference type="Proteomes" id="UP000230002">
    <property type="component" value="Unassembled WGS sequence"/>
</dbReference>
<evidence type="ECO:0000313" key="4">
    <source>
        <dbReference type="EMBL" id="PIL36362.1"/>
    </source>
</evidence>
<sequence>MAALVLALVASYVSALNVAVSPSLPAHSQPLSQTLVSFSIEQDRWPDWTGTDSQNTFTHTVLSNYAALTGKPPDIRVGADSVDHSFWSPTETMNEDVFPTPNVITPYPEATHIVVGNDFYKLSRYLPQGTHMVWGVNLGADNATNAVNMANAIAGAFADKDVQAAGIVLDRIEVGNEPDLYTHNGLRPRNYTVKQYVAEWETSAAAVVQAMGMGKKGSQVKIQGAAFANQGFTPSQIFGLGILSSVGGKEISTISQHHYSGHFCVGGDFPLASFMNKAAIRKNLTMFQKDIAATQSHGLDYILGETNSIACHGAPGVSDTAGAALWVIDYTLHAATLGIKKAYFHEGVGYKYNFFQPVSLNRSIDDASPLNPPSAPQILPIYYGGLLINTFIGKTGSSKLVELTINDAYTTGYAVYEANKLVRVALVNLQPWLASSKGTRPSLTVNLTFSASAINQNSTITAQRLVLDHADDRENLTWGGRSWETADAQPTGDAVAETVSLASGVQLRASEAILIDFSSAVVGGGNGMSSQSTRASNDKYIAAGVVSGVGVAAILVVGGVYARRRYVRRRKVAEYFQAISY</sequence>
<keyword evidence="1" id="KW-1133">Transmembrane helix</keyword>
<proteinExistence type="predicted"/>
<feature type="domain" description="Beta-glucuronidase C-terminal" evidence="3">
    <location>
        <begin position="412"/>
        <end position="514"/>
    </location>
</feature>
<dbReference type="EMBL" id="AYKW01000001">
    <property type="protein sequence ID" value="PIL36362.1"/>
    <property type="molecule type" value="Genomic_DNA"/>
</dbReference>
<dbReference type="SUPFAM" id="SSF51445">
    <property type="entry name" value="(Trans)glycosidases"/>
    <property type="match status" value="1"/>
</dbReference>
<dbReference type="InterPro" id="IPR013780">
    <property type="entry name" value="Glyco_hydro_b"/>
</dbReference>
<dbReference type="OrthoDB" id="2796951at2759"/>
<reference evidence="4 5" key="1">
    <citation type="journal article" date="2015" name="Sci. Rep.">
        <title>Chromosome-level genome map provides insights into diverse defense mechanisms in the medicinal fungus Ganoderma sinense.</title>
        <authorList>
            <person name="Zhu Y."/>
            <person name="Xu J."/>
            <person name="Sun C."/>
            <person name="Zhou S."/>
            <person name="Xu H."/>
            <person name="Nelson D.R."/>
            <person name="Qian J."/>
            <person name="Song J."/>
            <person name="Luo H."/>
            <person name="Xiang L."/>
            <person name="Li Y."/>
            <person name="Xu Z."/>
            <person name="Ji A."/>
            <person name="Wang L."/>
            <person name="Lu S."/>
            <person name="Hayward A."/>
            <person name="Sun W."/>
            <person name="Li X."/>
            <person name="Schwartz D.C."/>
            <person name="Wang Y."/>
            <person name="Chen S."/>
        </authorList>
    </citation>
    <scope>NUCLEOTIDE SEQUENCE [LARGE SCALE GENOMIC DNA]</scope>
    <source>
        <strain evidence="4 5">ZZ0214-1</strain>
    </source>
</reference>
<evidence type="ECO:0000259" key="3">
    <source>
        <dbReference type="Pfam" id="PF16862"/>
    </source>
</evidence>
<dbReference type="Pfam" id="PF16862">
    <property type="entry name" value="Glyco_hydro_79C"/>
    <property type="match status" value="1"/>
</dbReference>
<evidence type="ECO:0000256" key="1">
    <source>
        <dbReference type="SAM" id="Phobius"/>
    </source>
</evidence>
<keyword evidence="1" id="KW-0812">Transmembrane</keyword>
<keyword evidence="5" id="KW-1185">Reference proteome</keyword>
<dbReference type="Gene3D" id="3.20.20.80">
    <property type="entry name" value="Glycosidases"/>
    <property type="match status" value="1"/>
</dbReference>
<protein>
    <recommendedName>
        <fullName evidence="3">Beta-glucuronidase C-terminal domain-containing protein</fullName>
    </recommendedName>
</protein>
<evidence type="ECO:0000256" key="2">
    <source>
        <dbReference type="SAM" id="SignalP"/>
    </source>
</evidence>
<dbReference type="AlphaFoldDB" id="A0A2G8SRJ0"/>
<feature type="transmembrane region" description="Helical" evidence="1">
    <location>
        <begin position="540"/>
        <end position="562"/>
    </location>
</feature>
<dbReference type="Gene3D" id="2.60.40.1180">
    <property type="entry name" value="Golgi alpha-mannosidase II"/>
    <property type="match status" value="1"/>
</dbReference>
<comment type="caution">
    <text evidence="4">The sequence shown here is derived from an EMBL/GenBank/DDBJ whole genome shotgun (WGS) entry which is preliminary data.</text>
</comment>
<feature type="chain" id="PRO_5013876668" description="Beta-glucuronidase C-terminal domain-containing protein" evidence="2">
    <location>
        <begin position="16"/>
        <end position="581"/>
    </location>
</feature>
<name>A0A2G8SRJ0_9APHY</name>
<organism evidence="4 5">
    <name type="scientific">Ganoderma sinense ZZ0214-1</name>
    <dbReference type="NCBI Taxonomy" id="1077348"/>
    <lineage>
        <taxon>Eukaryota</taxon>
        <taxon>Fungi</taxon>
        <taxon>Dikarya</taxon>
        <taxon>Basidiomycota</taxon>
        <taxon>Agaricomycotina</taxon>
        <taxon>Agaricomycetes</taxon>
        <taxon>Polyporales</taxon>
        <taxon>Polyporaceae</taxon>
        <taxon>Ganoderma</taxon>
    </lineage>
</organism>
<dbReference type="PANTHER" id="PTHR36183:SF2">
    <property type="entry name" value="BETA-GLUCURONIDASE C-TERMINAL DOMAIN-CONTAINING PROTEIN"/>
    <property type="match status" value="1"/>
</dbReference>
<dbReference type="InterPro" id="IPR052974">
    <property type="entry name" value="GH79_Enzymes"/>
</dbReference>
<keyword evidence="1" id="KW-0472">Membrane</keyword>
<dbReference type="InterPro" id="IPR017853">
    <property type="entry name" value="GH"/>
</dbReference>
<dbReference type="PANTHER" id="PTHR36183">
    <property type="entry name" value="BETA-GLUCURONIDASE"/>
    <property type="match status" value="1"/>
</dbReference>
<gene>
    <name evidence="4" type="ORF">GSI_00050</name>
</gene>
<evidence type="ECO:0000313" key="5">
    <source>
        <dbReference type="Proteomes" id="UP000230002"/>
    </source>
</evidence>
<feature type="signal peptide" evidence="2">
    <location>
        <begin position="1"/>
        <end position="15"/>
    </location>
</feature>
<dbReference type="InterPro" id="IPR031728">
    <property type="entry name" value="GlcAase_C"/>
</dbReference>
<keyword evidence="2" id="KW-0732">Signal</keyword>